<keyword evidence="3" id="KW-1185">Reference proteome</keyword>
<feature type="compositionally biased region" description="Basic and acidic residues" evidence="1">
    <location>
        <begin position="451"/>
        <end position="470"/>
    </location>
</feature>
<evidence type="ECO:0000313" key="3">
    <source>
        <dbReference type="Proteomes" id="UP000245119"/>
    </source>
</evidence>
<feature type="compositionally biased region" description="Polar residues" evidence="1">
    <location>
        <begin position="69"/>
        <end position="78"/>
    </location>
</feature>
<evidence type="ECO:0000256" key="1">
    <source>
        <dbReference type="SAM" id="MobiDB-lite"/>
    </source>
</evidence>
<name>A0A2T7NZR8_POMCA</name>
<dbReference type="EMBL" id="PZQS01000008">
    <property type="protein sequence ID" value="PVD26668.1"/>
    <property type="molecule type" value="Genomic_DNA"/>
</dbReference>
<comment type="caution">
    <text evidence="2">The sequence shown here is derived from an EMBL/GenBank/DDBJ whole genome shotgun (WGS) entry which is preliminary data.</text>
</comment>
<accession>A0A2T7NZR8</accession>
<feature type="compositionally biased region" description="Polar residues" evidence="1">
    <location>
        <begin position="204"/>
        <end position="219"/>
    </location>
</feature>
<feature type="region of interest" description="Disordered" evidence="1">
    <location>
        <begin position="287"/>
        <end position="365"/>
    </location>
</feature>
<reference evidence="2 3" key="1">
    <citation type="submission" date="2018-04" db="EMBL/GenBank/DDBJ databases">
        <title>The genome of golden apple snail Pomacea canaliculata provides insight into stress tolerance and invasive adaptation.</title>
        <authorList>
            <person name="Liu C."/>
            <person name="Liu B."/>
            <person name="Ren Y."/>
            <person name="Zhang Y."/>
            <person name="Wang H."/>
            <person name="Li S."/>
            <person name="Jiang F."/>
            <person name="Yin L."/>
            <person name="Zhang G."/>
            <person name="Qian W."/>
            <person name="Fan W."/>
        </authorList>
    </citation>
    <scope>NUCLEOTIDE SEQUENCE [LARGE SCALE GENOMIC DNA]</scope>
    <source>
        <strain evidence="2">SZHN2017</strain>
        <tissue evidence="2">Muscle</tissue>
    </source>
</reference>
<sequence>MDELAFRIDHMYAAPCSMTAASLQTCSVVSATTQQQNLSGICARSETENPKQENIQMSKDLKNAESSRKNSLCSGTEQRSGKLCPEKKGKGQISEPAPELKQISHGRAKALEDVADRDGESEESVKTFSVRNLDHQYHSLSDTVGRTHFQLAGNLSPVVLDNQEKCTDLNMHLSSGERVSLTIRNKAIFAENGGGCDNDKEDSVLNNESNETGNESDLNVSDRECEVTDKEQINKAKKMHSSTLMECHVTCYRHVAEGDNSELCEPVREIQQSKNAPDKAIEISSLADFQDKPSKDSSERKELDKDVVSEKETQGSTETQKKKSKTGYTFKNERAVVNPSKEKVGEDPTESDDLTKNETVTGFRGSEDIIDALEARQTTDSAKPEEFIESLNIVKDKDSLQSQRNAKEFSTPQKAMHLSEVLIDLSYTGEDMELSKAEKSYKSLKKGKRQKTSDDMDLIKDSTIESEGKKNTKMILLASPTKQENR</sequence>
<feature type="compositionally biased region" description="Basic and acidic residues" evidence="1">
    <location>
        <begin position="289"/>
        <end position="313"/>
    </location>
</feature>
<feature type="region of interest" description="Disordered" evidence="1">
    <location>
        <begin position="60"/>
        <end position="99"/>
    </location>
</feature>
<dbReference type="AlphaFoldDB" id="A0A2T7NZR8"/>
<proteinExistence type="predicted"/>
<feature type="region of interest" description="Disordered" evidence="1">
    <location>
        <begin position="192"/>
        <end position="220"/>
    </location>
</feature>
<gene>
    <name evidence="2" type="ORF">C0Q70_14346</name>
</gene>
<evidence type="ECO:0000313" key="2">
    <source>
        <dbReference type="EMBL" id="PVD26668.1"/>
    </source>
</evidence>
<protein>
    <submittedName>
        <fullName evidence="2">Uncharacterized protein</fullName>
    </submittedName>
</protein>
<organism evidence="2 3">
    <name type="scientific">Pomacea canaliculata</name>
    <name type="common">Golden apple snail</name>
    <dbReference type="NCBI Taxonomy" id="400727"/>
    <lineage>
        <taxon>Eukaryota</taxon>
        <taxon>Metazoa</taxon>
        <taxon>Spiralia</taxon>
        <taxon>Lophotrochozoa</taxon>
        <taxon>Mollusca</taxon>
        <taxon>Gastropoda</taxon>
        <taxon>Caenogastropoda</taxon>
        <taxon>Architaenioglossa</taxon>
        <taxon>Ampullarioidea</taxon>
        <taxon>Ampullariidae</taxon>
        <taxon>Pomacea</taxon>
    </lineage>
</organism>
<dbReference type="Proteomes" id="UP000245119">
    <property type="component" value="Linkage Group LG8"/>
</dbReference>
<feature type="region of interest" description="Disordered" evidence="1">
    <location>
        <begin position="440"/>
        <end position="486"/>
    </location>
</feature>